<dbReference type="PANTHER" id="PTHR14187">
    <property type="entry name" value="ALPHA KINASE/ELONGATION FACTOR 2 KINASE"/>
    <property type="match status" value="1"/>
</dbReference>
<dbReference type="STRING" id="34475.A0A4Y9YR53"/>
<evidence type="ECO:0000313" key="1">
    <source>
        <dbReference type="EMBL" id="TFY65066.1"/>
    </source>
</evidence>
<dbReference type="AlphaFoldDB" id="A0A4Y9YR53"/>
<dbReference type="InterPro" id="IPR043129">
    <property type="entry name" value="ATPase_NBD"/>
</dbReference>
<dbReference type="PANTHER" id="PTHR14187:SF5">
    <property type="entry name" value="HEAT SHOCK 70 KDA PROTEIN 12A"/>
    <property type="match status" value="1"/>
</dbReference>
<protein>
    <submittedName>
        <fullName evidence="1">Uncharacterized protein</fullName>
    </submittedName>
</protein>
<gene>
    <name evidence="1" type="ORF">EVJ58_g2221</name>
</gene>
<dbReference type="CDD" id="cd10170">
    <property type="entry name" value="ASKHA_NBD_HSP70"/>
    <property type="match status" value="1"/>
</dbReference>
<sequence>MLQLEPYKGRSRKLVIAIDIGTTYSGVSYCVLDPGEIPKVLSVTRFPGQEGENKSRDVKTPSVLYYDQQDHLRAVGAETTLENIKEEAYSQDWKHVKWFKLHLRPSSILPGAALPPIDVDKPVIEILADYLAYVFRCAKNFISETNPIGRQVLNSDTPIDFVLSHPNGWAGPQQNTMRRAAILAKLIPDNVKGASRLQFVTEGEASLQFCIATGLGEDVIHVSVADHKLSFGFAVTVCIRLSQENSIVTIVDCGGGTIDLSTYRVVGSRPVLVEECVVPECTIDFGTMRSVRALTAKQP</sequence>
<dbReference type="SUPFAM" id="SSF53067">
    <property type="entry name" value="Actin-like ATPase domain"/>
    <property type="match status" value="1"/>
</dbReference>
<dbReference type="Gene3D" id="3.30.420.40">
    <property type="match status" value="1"/>
</dbReference>
<comment type="caution">
    <text evidence="1">The sequence shown here is derived from an EMBL/GenBank/DDBJ whole genome shotgun (WGS) entry which is preliminary data.</text>
</comment>
<accession>A0A4Y9YR53</accession>
<reference evidence="1 2" key="1">
    <citation type="submission" date="2019-01" db="EMBL/GenBank/DDBJ databases">
        <title>Genome sequencing of the rare red list fungi Fomitopsis rosea.</title>
        <authorList>
            <person name="Buettner E."/>
            <person name="Kellner H."/>
        </authorList>
    </citation>
    <scope>NUCLEOTIDE SEQUENCE [LARGE SCALE GENOMIC DNA]</scope>
    <source>
        <strain evidence="1 2">DSM 105464</strain>
    </source>
</reference>
<evidence type="ECO:0000313" key="2">
    <source>
        <dbReference type="Proteomes" id="UP000298390"/>
    </source>
</evidence>
<name>A0A4Y9YR53_9APHY</name>
<dbReference type="EMBL" id="SEKV01000079">
    <property type="protein sequence ID" value="TFY65066.1"/>
    <property type="molecule type" value="Genomic_DNA"/>
</dbReference>
<dbReference type="Proteomes" id="UP000298390">
    <property type="component" value="Unassembled WGS sequence"/>
</dbReference>
<proteinExistence type="predicted"/>
<organism evidence="1 2">
    <name type="scientific">Rhodofomes roseus</name>
    <dbReference type="NCBI Taxonomy" id="34475"/>
    <lineage>
        <taxon>Eukaryota</taxon>
        <taxon>Fungi</taxon>
        <taxon>Dikarya</taxon>
        <taxon>Basidiomycota</taxon>
        <taxon>Agaricomycotina</taxon>
        <taxon>Agaricomycetes</taxon>
        <taxon>Polyporales</taxon>
        <taxon>Rhodofomes</taxon>
    </lineage>
</organism>